<name>A0A2P2PJJ6_RHIMU</name>
<dbReference type="EMBL" id="GGEC01074335">
    <property type="protein sequence ID" value="MBX54819.1"/>
    <property type="molecule type" value="Transcribed_RNA"/>
</dbReference>
<sequence>MQRGVLRLFHCLFGKRRKWGLN</sequence>
<protein>
    <submittedName>
        <fullName evidence="1">Uncharacterized protein</fullName>
    </submittedName>
</protein>
<accession>A0A2P2PJJ6</accession>
<reference evidence="1" key="1">
    <citation type="submission" date="2018-02" db="EMBL/GenBank/DDBJ databases">
        <title>Rhizophora mucronata_Transcriptome.</title>
        <authorList>
            <person name="Meera S.P."/>
            <person name="Sreeshan A."/>
            <person name="Augustine A."/>
        </authorList>
    </citation>
    <scope>NUCLEOTIDE SEQUENCE</scope>
    <source>
        <tissue evidence="1">Leaf</tissue>
    </source>
</reference>
<organism evidence="1">
    <name type="scientific">Rhizophora mucronata</name>
    <name type="common">Asiatic mangrove</name>
    <dbReference type="NCBI Taxonomy" id="61149"/>
    <lineage>
        <taxon>Eukaryota</taxon>
        <taxon>Viridiplantae</taxon>
        <taxon>Streptophyta</taxon>
        <taxon>Embryophyta</taxon>
        <taxon>Tracheophyta</taxon>
        <taxon>Spermatophyta</taxon>
        <taxon>Magnoliopsida</taxon>
        <taxon>eudicotyledons</taxon>
        <taxon>Gunneridae</taxon>
        <taxon>Pentapetalae</taxon>
        <taxon>rosids</taxon>
        <taxon>fabids</taxon>
        <taxon>Malpighiales</taxon>
        <taxon>Rhizophoraceae</taxon>
        <taxon>Rhizophora</taxon>
    </lineage>
</organism>
<proteinExistence type="predicted"/>
<evidence type="ECO:0000313" key="1">
    <source>
        <dbReference type="EMBL" id="MBX54819.1"/>
    </source>
</evidence>
<dbReference type="AlphaFoldDB" id="A0A2P2PJJ6"/>